<dbReference type="Pfam" id="PF07963">
    <property type="entry name" value="N_methyl"/>
    <property type="match status" value="1"/>
</dbReference>
<dbReference type="PROSITE" id="PS00409">
    <property type="entry name" value="PROKAR_NTER_METHYL"/>
    <property type="match status" value="1"/>
</dbReference>
<dbReference type="InterPro" id="IPR012902">
    <property type="entry name" value="N_methyl_site"/>
</dbReference>
<dbReference type="RefSeq" id="WP_066504347.1">
    <property type="nucleotide sequence ID" value="NZ_LNCU01000040.1"/>
</dbReference>
<accession>A0A120FQ11</accession>
<evidence type="ECO:0000256" key="1">
    <source>
        <dbReference type="SAM" id="MobiDB-lite"/>
    </source>
</evidence>
<organism evidence="3 4">
    <name type="scientific">Bradyrhizobium macuxiense</name>
    <dbReference type="NCBI Taxonomy" id="1755647"/>
    <lineage>
        <taxon>Bacteria</taxon>
        <taxon>Pseudomonadati</taxon>
        <taxon>Pseudomonadota</taxon>
        <taxon>Alphaproteobacteria</taxon>
        <taxon>Hyphomicrobiales</taxon>
        <taxon>Nitrobacteraceae</taxon>
        <taxon>Bradyrhizobium</taxon>
    </lineage>
</organism>
<protein>
    <recommendedName>
        <fullName evidence="5">General secretion pathway protein J</fullName>
    </recommendedName>
</protein>
<comment type="caution">
    <text evidence="3">The sequence shown here is derived from an EMBL/GenBank/DDBJ whole genome shotgun (WGS) entry which is preliminary data.</text>
</comment>
<feature type="transmembrane region" description="Helical" evidence="2">
    <location>
        <begin position="19"/>
        <end position="45"/>
    </location>
</feature>
<feature type="region of interest" description="Disordered" evidence="1">
    <location>
        <begin position="222"/>
        <end position="256"/>
    </location>
</feature>
<dbReference type="Proteomes" id="UP000057737">
    <property type="component" value="Unassembled WGS sequence"/>
</dbReference>
<evidence type="ECO:0000256" key="2">
    <source>
        <dbReference type="SAM" id="Phobius"/>
    </source>
</evidence>
<evidence type="ECO:0000313" key="3">
    <source>
        <dbReference type="EMBL" id="KWV57815.1"/>
    </source>
</evidence>
<sequence length="256" mass="26730">MTTTAAPVRRSRAGSRADLAGFTLIEVLAALAISSVVIVATAAFLHDVALNFDRGTQVVGNAEHMLLAVDRLSADFGSARPVPQAGEATKVAFVGAPTMVKFVAAGGVAAGPQGEELVSLTVEQTDRASRLIRRRAAWRGPLTRFDGVPLGDKVDLIEGRVDIAFAFGRVAPNGAVTWSETWTAQPRLPGLVRLTVRDRASGAELIPGAQFVLRADAPADCAGNAACQSGGKPNEPAKDEQAQDAPTKDAPTGERR</sequence>
<dbReference type="OrthoDB" id="8227429at2"/>
<name>A0A120FQ11_9BRAD</name>
<dbReference type="AlphaFoldDB" id="A0A120FQ11"/>
<evidence type="ECO:0000313" key="4">
    <source>
        <dbReference type="Proteomes" id="UP000057737"/>
    </source>
</evidence>
<dbReference type="NCBIfam" id="TIGR02532">
    <property type="entry name" value="IV_pilin_GFxxxE"/>
    <property type="match status" value="1"/>
</dbReference>
<keyword evidence="2" id="KW-0472">Membrane</keyword>
<dbReference type="EMBL" id="LNCU01000040">
    <property type="protein sequence ID" value="KWV57815.1"/>
    <property type="molecule type" value="Genomic_DNA"/>
</dbReference>
<gene>
    <name evidence="3" type="ORF">AS156_37025</name>
</gene>
<keyword evidence="2" id="KW-0812">Transmembrane</keyword>
<evidence type="ECO:0008006" key="5">
    <source>
        <dbReference type="Google" id="ProtNLM"/>
    </source>
</evidence>
<proteinExistence type="predicted"/>
<keyword evidence="4" id="KW-1185">Reference proteome</keyword>
<keyword evidence="2" id="KW-1133">Transmembrane helix</keyword>
<reference evidence="3 4" key="1">
    <citation type="submission" date="2015-11" db="EMBL/GenBank/DDBJ databases">
        <title>Draft Genome Sequence of the Strain BR 10303 (Bradyrhizobium sp.) isolated from nodules of Centrolobium paraense.</title>
        <authorList>
            <person name="Zelli J.E."/>
            <person name="Simoes-Araujo J.L."/>
            <person name="Barauna A.C."/>
            <person name="Silva K."/>
        </authorList>
    </citation>
    <scope>NUCLEOTIDE SEQUENCE [LARGE SCALE GENOMIC DNA]</scope>
    <source>
        <strain evidence="3 4">BR 10303</strain>
    </source>
</reference>